<dbReference type="InterPro" id="IPR000873">
    <property type="entry name" value="AMP-dep_synth/lig_dom"/>
</dbReference>
<evidence type="ECO:0000313" key="4">
    <source>
        <dbReference type="EMBL" id="KAF2490390.1"/>
    </source>
</evidence>
<keyword evidence="1" id="KW-0596">Phosphopantetheine</keyword>
<dbReference type="PANTHER" id="PTHR43439:SF2">
    <property type="entry name" value="ENZYME, PUTATIVE (JCVI)-RELATED"/>
    <property type="match status" value="1"/>
</dbReference>
<feature type="domain" description="AMP-dependent synthetase/ligase" evidence="3">
    <location>
        <begin position="33"/>
        <end position="340"/>
    </location>
</feature>
<protein>
    <submittedName>
        <fullName evidence="4">Acetyl-CoA synthetase-like protein</fullName>
    </submittedName>
</protein>
<dbReference type="AlphaFoldDB" id="A0A6A6QEE5"/>
<evidence type="ECO:0000259" key="3">
    <source>
        <dbReference type="Pfam" id="PF00501"/>
    </source>
</evidence>
<dbReference type="Proteomes" id="UP000799750">
    <property type="component" value="Unassembled WGS sequence"/>
</dbReference>
<name>A0A6A6QEE5_9PEZI</name>
<dbReference type="EMBL" id="MU004197">
    <property type="protein sequence ID" value="KAF2490390.1"/>
    <property type="molecule type" value="Genomic_DNA"/>
</dbReference>
<dbReference type="Pfam" id="PF00501">
    <property type="entry name" value="AMP-binding"/>
    <property type="match status" value="1"/>
</dbReference>
<accession>A0A6A6QEE5</accession>
<evidence type="ECO:0000256" key="2">
    <source>
        <dbReference type="ARBA" id="ARBA00022553"/>
    </source>
</evidence>
<dbReference type="OrthoDB" id="429813at2759"/>
<dbReference type="SUPFAM" id="SSF56801">
    <property type="entry name" value="Acetyl-CoA synthetase-like"/>
    <property type="match status" value="1"/>
</dbReference>
<dbReference type="Gene3D" id="3.40.50.12780">
    <property type="entry name" value="N-terminal domain of ligase-like"/>
    <property type="match status" value="1"/>
</dbReference>
<gene>
    <name evidence="4" type="ORF">BU16DRAFT_470072</name>
</gene>
<sequence>MADKLSPWPSARHSLVVHHVDRIAKDHPETPYAEYPRSPTSFTEGFRTVSYRELGNAVNGFAWWIEDRLGKGDAFPTLVYLGPHDLRFIIFVLGAVKAGYKMLFPAPRYSAEAISALIVQLDGKIMLTPASRPAITDMVLAKHEMEVHQVPELDELLDQVHPHYPYDKTFEEALAEPLVAVHTSGTTGFPKPIIWTHEWADSFGAERYLQPPANFESMDGHILGTRVFSLMPTFHASHLFASIFFSIYRGTVLIYPLSGMPPSAAMVADALRYTKADVVALPPPYLEEMGANPETLQRISDQVEYVMWAGGDVSVAAGDAVNARMKLFTTCGSTECGLWPLLGPAVWNADQWHYMRFHPAMNMRLDLSSEAEGIYEAIIQRNENHNDTYVQPIFRLFPDLEEYGTGDLFLRHPSDLDLWRYHGRADDLQTFSLGGKFHPTALEQRLTQHPDVHEAMLVGTGFPRAALLLRLKESCSSDGLTNVWPLIEESNRTCPAYAIILRQLVYLVDPDKPFPRTVKGTVQRKVTVELYLEELQRLFKEPNGKSLAPPSAFSLLTENNNK</sequence>
<dbReference type="PANTHER" id="PTHR43439">
    <property type="entry name" value="PHENYLACETATE-COENZYME A LIGASE"/>
    <property type="match status" value="1"/>
</dbReference>
<dbReference type="Pfam" id="PF23562">
    <property type="entry name" value="AMP-binding_C_3"/>
    <property type="match status" value="1"/>
</dbReference>
<organism evidence="4 5">
    <name type="scientific">Lophium mytilinum</name>
    <dbReference type="NCBI Taxonomy" id="390894"/>
    <lineage>
        <taxon>Eukaryota</taxon>
        <taxon>Fungi</taxon>
        <taxon>Dikarya</taxon>
        <taxon>Ascomycota</taxon>
        <taxon>Pezizomycotina</taxon>
        <taxon>Dothideomycetes</taxon>
        <taxon>Pleosporomycetidae</taxon>
        <taxon>Mytilinidiales</taxon>
        <taxon>Mytilinidiaceae</taxon>
        <taxon>Lophium</taxon>
    </lineage>
</organism>
<keyword evidence="5" id="KW-1185">Reference proteome</keyword>
<evidence type="ECO:0000256" key="1">
    <source>
        <dbReference type="ARBA" id="ARBA00022450"/>
    </source>
</evidence>
<dbReference type="InterPro" id="IPR042099">
    <property type="entry name" value="ANL_N_sf"/>
</dbReference>
<dbReference type="InterPro" id="IPR051414">
    <property type="entry name" value="Adenylate-forming_Reductase"/>
</dbReference>
<reference evidence="4" key="1">
    <citation type="journal article" date="2020" name="Stud. Mycol.">
        <title>101 Dothideomycetes genomes: a test case for predicting lifestyles and emergence of pathogens.</title>
        <authorList>
            <person name="Haridas S."/>
            <person name="Albert R."/>
            <person name="Binder M."/>
            <person name="Bloem J."/>
            <person name="Labutti K."/>
            <person name="Salamov A."/>
            <person name="Andreopoulos B."/>
            <person name="Baker S."/>
            <person name="Barry K."/>
            <person name="Bills G."/>
            <person name="Bluhm B."/>
            <person name="Cannon C."/>
            <person name="Castanera R."/>
            <person name="Culley D."/>
            <person name="Daum C."/>
            <person name="Ezra D."/>
            <person name="Gonzalez J."/>
            <person name="Henrissat B."/>
            <person name="Kuo A."/>
            <person name="Liang C."/>
            <person name="Lipzen A."/>
            <person name="Lutzoni F."/>
            <person name="Magnuson J."/>
            <person name="Mondo S."/>
            <person name="Nolan M."/>
            <person name="Ohm R."/>
            <person name="Pangilinan J."/>
            <person name="Park H.-J."/>
            <person name="Ramirez L."/>
            <person name="Alfaro M."/>
            <person name="Sun H."/>
            <person name="Tritt A."/>
            <person name="Yoshinaga Y."/>
            <person name="Zwiers L.-H."/>
            <person name="Turgeon B."/>
            <person name="Goodwin S."/>
            <person name="Spatafora J."/>
            <person name="Crous P."/>
            <person name="Grigoriev I."/>
        </authorList>
    </citation>
    <scope>NUCLEOTIDE SEQUENCE</scope>
    <source>
        <strain evidence="4">CBS 269.34</strain>
    </source>
</reference>
<keyword evidence="2" id="KW-0597">Phosphoprotein</keyword>
<proteinExistence type="predicted"/>
<evidence type="ECO:0000313" key="5">
    <source>
        <dbReference type="Proteomes" id="UP000799750"/>
    </source>
</evidence>